<dbReference type="AlphaFoldDB" id="A0A5J4VVE7"/>
<evidence type="ECO:0000256" key="1">
    <source>
        <dbReference type="SAM" id="MobiDB-lite"/>
    </source>
</evidence>
<dbReference type="Proteomes" id="UP000324800">
    <property type="component" value="Unassembled WGS sequence"/>
</dbReference>
<feature type="region of interest" description="Disordered" evidence="1">
    <location>
        <begin position="921"/>
        <end position="975"/>
    </location>
</feature>
<protein>
    <submittedName>
        <fullName evidence="2">Uncharacterized protein</fullName>
    </submittedName>
</protein>
<name>A0A5J4VVE7_9EUKA</name>
<feature type="compositionally biased region" description="Acidic residues" evidence="1">
    <location>
        <begin position="12"/>
        <end position="32"/>
    </location>
</feature>
<feature type="region of interest" description="Disordered" evidence="1">
    <location>
        <begin position="1"/>
        <end position="32"/>
    </location>
</feature>
<proteinExistence type="predicted"/>
<evidence type="ECO:0000313" key="3">
    <source>
        <dbReference type="Proteomes" id="UP000324800"/>
    </source>
</evidence>
<reference evidence="2 3" key="1">
    <citation type="submission" date="2019-03" db="EMBL/GenBank/DDBJ databases">
        <title>Single cell metagenomics reveals metabolic interactions within the superorganism composed of flagellate Streblomastix strix and complex community of Bacteroidetes bacteria on its surface.</title>
        <authorList>
            <person name="Treitli S.C."/>
            <person name="Kolisko M."/>
            <person name="Husnik F."/>
            <person name="Keeling P."/>
            <person name="Hampl V."/>
        </authorList>
    </citation>
    <scope>NUCLEOTIDE SEQUENCE [LARGE SCALE GENOMIC DNA]</scope>
    <source>
        <strain evidence="2">ST1C</strain>
    </source>
</reference>
<feature type="compositionally biased region" description="Polar residues" evidence="1">
    <location>
        <begin position="934"/>
        <end position="952"/>
    </location>
</feature>
<gene>
    <name evidence="2" type="ORF">EZS28_018254</name>
</gene>
<feature type="region of interest" description="Disordered" evidence="1">
    <location>
        <begin position="649"/>
        <end position="670"/>
    </location>
</feature>
<comment type="caution">
    <text evidence="2">The sequence shown here is derived from an EMBL/GenBank/DDBJ whole genome shotgun (WGS) entry which is preliminary data.</text>
</comment>
<sequence>MISEYNSGEYSSDVEDEEDEEEDDEDDDDELFELSDSSSSLSIYLDLLIFDYLFCGFDLNHSFIIFNTVLLGYNAKCVWVRSREKICMSTQESRPDKVINLEGMNNSQMNEGAGGSQFLMEGTRLNEDSCKQSSSNEFEWLQGFRANGMAPELLDKVKRVKELQKEVLEGYYGTKLENLDMTGERASLEVRSDIKRREMTIRQWVRDEKDAAILAGAQDLPDERETQRFAIHGIKMTEAAMADMIMGNKEMVMNELLSTNHALRIIAGDAQMRREVAIAPKDAKEVLKTGGGATLLYGSESKKKVEEVLKHSKLIANQESTGTTAAGKNEVAQQSQQQVQAVQPTQQQQKFTGFSNLCELGHELAEYLGQYTAGLFETVQLELDRTWVTIAGQFMATVLISRALLATEAISTNDEHAKVPETKFRQQPCAGATATAVRREGGGERACGGRRGVGFGVSIGVRQEGGGSGLIDQQNRSLESNWRRQMDYGGSQSNVERWRCEGEVGSFVWTAKGIKRNNWRREVLGGVEDRDQRGDCAGEEYRGDHSLQSILHGTQSWQQMAQNLGLQKVKQSNNQITFPDGGRNNSDVNYQTRGLRYSTGSGEGISPFESERGLTEVHGIQVQRESVLLRGPTFWLEPKSTTILQSNEVNSQGNQGEVQRESGTIHGRPTDLIIGKETTGVRYGLDNLIHEGPGMEDVISQMQGNTNERLSIPWLEVEDLYDGSLHSTGQEKAVETEIEKMVRDYDGEEGGRGQEVGTITGRAELFETADNGCVSSYGIDQSSKNGGVEETRLEWQMEIGQENVGGFEMVGLNDQGKQSKNIRVENTYVQSNDGCGDNRMGSGIGGNGESGGIGSESWGVEWDLELEVFKLTRNSGGVNGAKINEGLLSEGDCNDHQHGQCGNGVEHQEMESKETDVVIGKKDPISGNGYGYTATDTAHSGSGEQPSGSTEQDVNEGGLLDQIGSTKRSTKPVRTSCMVGRLRDKNEQTIAKVLQLVSRQRSVQ</sequence>
<organism evidence="2 3">
    <name type="scientific">Streblomastix strix</name>
    <dbReference type="NCBI Taxonomy" id="222440"/>
    <lineage>
        <taxon>Eukaryota</taxon>
        <taxon>Metamonada</taxon>
        <taxon>Preaxostyla</taxon>
        <taxon>Oxymonadida</taxon>
        <taxon>Streblomastigidae</taxon>
        <taxon>Streblomastix</taxon>
    </lineage>
</organism>
<evidence type="ECO:0000313" key="2">
    <source>
        <dbReference type="EMBL" id="KAA6386219.1"/>
    </source>
</evidence>
<dbReference type="EMBL" id="SNRW01004902">
    <property type="protein sequence ID" value="KAA6386219.1"/>
    <property type="molecule type" value="Genomic_DNA"/>
</dbReference>
<feature type="non-terminal residue" evidence="2">
    <location>
        <position position="1004"/>
    </location>
</feature>
<accession>A0A5J4VVE7</accession>